<proteinExistence type="predicted"/>
<protein>
    <submittedName>
        <fullName evidence="2">Uncharacterized protein</fullName>
    </submittedName>
</protein>
<dbReference type="EMBL" id="QFQB01000001">
    <property type="protein sequence ID" value="PZQ49134.1"/>
    <property type="molecule type" value="Genomic_DNA"/>
</dbReference>
<organism evidence="2 3">
    <name type="scientific">Micavibrio aeruginosavorus</name>
    <dbReference type="NCBI Taxonomy" id="349221"/>
    <lineage>
        <taxon>Bacteria</taxon>
        <taxon>Pseudomonadati</taxon>
        <taxon>Bdellovibrionota</taxon>
        <taxon>Bdellovibrionia</taxon>
        <taxon>Bdellovibrionales</taxon>
        <taxon>Pseudobdellovibrionaceae</taxon>
        <taxon>Micavibrio</taxon>
    </lineage>
</organism>
<reference evidence="2 3" key="1">
    <citation type="submission" date="2017-08" db="EMBL/GenBank/DDBJ databases">
        <title>Infants hospitalized years apart are colonized by the same room-sourced microbial strains.</title>
        <authorList>
            <person name="Brooks B."/>
            <person name="Olm M.R."/>
            <person name="Firek B.A."/>
            <person name="Baker R."/>
            <person name="Thomas B.C."/>
            <person name="Morowitz M.J."/>
            <person name="Banfield J.F."/>
        </authorList>
    </citation>
    <scope>NUCLEOTIDE SEQUENCE [LARGE SCALE GENOMIC DNA]</scope>
    <source>
        <strain evidence="2">S2_005_002_R2_29</strain>
    </source>
</reference>
<accession>A0A2W5N7X3</accession>
<keyword evidence="1" id="KW-0472">Membrane</keyword>
<keyword evidence="1" id="KW-1133">Transmembrane helix</keyword>
<dbReference type="Proteomes" id="UP000249417">
    <property type="component" value="Unassembled WGS sequence"/>
</dbReference>
<comment type="caution">
    <text evidence="2">The sequence shown here is derived from an EMBL/GenBank/DDBJ whole genome shotgun (WGS) entry which is preliminary data.</text>
</comment>
<sequence length="128" mass="13330">MIKKMKHNMMAAGAATFTGLVSGVESASANDFTTIVTNMETSISTIPGLISGVSYMSGILLGVLGILKIKDHVENPGQTPLQHGAIRLAAGGGLFALPIVYEAMRSTIGDDGDLVEAPEVKALEMKVQ</sequence>
<keyword evidence="1" id="KW-0812">Transmembrane</keyword>
<dbReference type="AlphaFoldDB" id="A0A2W5N7X3"/>
<name>A0A2W5N7X3_9BACT</name>
<evidence type="ECO:0000313" key="2">
    <source>
        <dbReference type="EMBL" id="PZQ49134.1"/>
    </source>
</evidence>
<feature type="transmembrane region" description="Helical" evidence="1">
    <location>
        <begin position="45"/>
        <end position="67"/>
    </location>
</feature>
<evidence type="ECO:0000313" key="3">
    <source>
        <dbReference type="Proteomes" id="UP000249417"/>
    </source>
</evidence>
<gene>
    <name evidence="2" type="ORF">DI551_00340</name>
</gene>
<evidence type="ECO:0000256" key="1">
    <source>
        <dbReference type="SAM" id="Phobius"/>
    </source>
</evidence>